<gene>
    <name evidence="7" type="ORF">ABEG18_12710</name>
</gene>
<keyword evidence="4 5" id="KW-0472">Membrane</keyword>
<feature type="transmembrane region" description="Helical" evidence="5">
    <location>
        <begin position="167"/>
        <end position="187"/>
    </location>
</feature>
<sequence>MTQFLAALGAFLLAHLVPSAPGVRPWLIARVGRPAYLAGYSVLSLALLAWVVRAGLAAEPVVLWEPAAWQWMVPFVAMPISLVLILAGLAAPNPLSISLRAGGKAPAIASVTRHPVLWGFLLWAAAHIPPNGRLVPAVTFGAMAALSAAGFALLDRKSRLRLGEARWTALAGRTSILPFAALLGGRAPAARWGELGPPAAAALLVYAWFVVQGHALLIGRDPLAGLLAWF</sequence>
<evidence type="ECO:0000256" key="5">
    <source>
        <dbReference type="SAM" id="Phobius"/>
    </source>
</evidence>
<feature type="domain" description="NnrU" evidence="6">
    <location>
        <begin position="4"/>
        <end position="222"/>
    </location>
</feature>
<proteinExistence type="predicted"/>
<feature type="transmembrane region" description="Helical" evidence="5">
    <location>
        <begin position="134"/>
        <end position="155"/>
    </location>
</feature>
<protein>
    <submittedName>
        <fullName evidence="7">NnrU family protein</fullName>
    </submittedName>
</protein>
<keyword evidence="2 5" id="KW-0812">Transmembrane</keyword>
<feature type="transmembrane region" description="Helical" evidence="5">
    <location>
        <begin position="199"/>
        <end position="218"/>
    </location>
</feature>
<comment type="subcellular location">
    <subcellularLocation>
        <location evidence="1">Membrane</location>
        <topology evidence="1">Multi-pass membrane protein</topology>
    </subcellularLocation>
</comment>
<organism evidence="7">
    <name type="scientific">Alsobacter sp. KACC 23698</name>
    <dbReference type="NCBI Taxonomy" id="3149229"/>
    <lineage>
        <taxon>Bacteria</taxon>
        <taxon>Pseudomonadati</taxon>
        <taxon>Pseudomonadota</taxon>
        <taxon>Alphaproteobacteria</taxon>
        <taxon>Hyphomicrobiales</taxon>
        <taxon>Alsobacteraceae</taxon>
        <taxon>Alsobacter</taxon>
    </lineage>
</organism>
<accession>A0AAU7JMW4</accession>
<evidence type="ECO:0000259" key="6">
    <source>
        <dbReference type="Pfam" id="PF07298"/>
    </source>
</evidence>
<evidence type="ECO:0000256" key="2">
    <source>
        <dbReference type="ARBA" id="ARBA00022692"/>
    </source>
</evidence>
<dbReference type="RefSeq" id="WP_406858430.1">
    <property type="nucleotide sequence ID" value="NZ_CP157484.1"/>
</dbReference>
<keyword evidence="3 5" id="KW-1133">Transmembrane helix</keyword>
<dbReference type="Pfam" id="PF07298">
    <property type="entry name" value="NnrU"/>
    <property type="match status" value="1"/>
</dbReference>
<dbReference type="EMBL" id="CP157484">
    <property type="protein sequence ID" value="XBO41575.1"/>
    <property type="molecule type" value="Genomic_DNA"/>
</dbReference>
<evidence type="ECO:0000256" key="3">
    <source>
        <dbReference type="ARBA" id="ARBA00022989"/>
    </source>
</evidence>
<name>A0AAU7JMW4_9HYPH</name>
<dbReference type="AlphaFoldDB" id="A0AAU7JMW4"/>
<evidence type="ECO:0000256" key="1">
    <source>
        <dbReference type="ARBA" id="ARBA00004141"/>
    </source>
</evidence>
<reference evidence="7" key="1">
    <citation type="submission" date="2024-05" db="EMBL/GenBank/DDBJ databases">
        <authorList>
            <person name="Kim S."/>
            <person name="Heo J."/>
            <person name="Choi H."/>
            <person name="Choi Y."/>
            <person name="Kwon S.-W."/>
            <person name="Kim Y."/>
        </authorList>
    </citation>
    <scope>NUCLEOTIDE SEQUENCE</scope>
    <source>
        <strain evidence="7">KACC 23698</strain>
    </source>
</reference>
<dbReference type="InterPro" id="IPR009915">
    <property type="entry name" value="NnrU_dom"/>
</dbReference>
<feature type="transmembrane region" description="Helical" evidence="5">
    <location>
        <begin position="35"/>
        <end position="56"/>
    </location>
</feature>
<evidence type="ECO:0000256" key="4">
    <source>
        <dbReference type="ARBA" id="ARBA00023136"/>
    </source>
</evidence>
<evidence type="ECO:0000313" key="7">
    <source>
        <dbReference type="EMBL" id="XBO41575.1"/>
    </source>
</evidence>
<feature type="transmembrane region" description="Helical" evidence="5">
    <location>
        <begin position="68"/>
        <end position="91"/>
    </location>
</feature>
<dbReference type="GO" id="GO:0016020">
    <property type="term" value="C:membrane"/>
    <property type="evidence" value="ECO:0007669"/>
    <property type="project" value="UniProtKB-SubCell"/>
</dbReference>